<proteinExistence type="predicted"/>
<dbReference type="Proteomes" id="UP000276133">
    <property type="component" value="Unassembled WGS sequence"/>
</dbReference>
<reference evidence="1 2" key="1">
    <citation type="journal article" date="2018" name="Sci. Rep.">
        <title>Genomic signatures of local adaptation to the degree of environmental predictability in rotifers.</title>
        <authorList>
            <person name="Franch-Gras L."/>
            <person name="Hahn C."/>
            <person name="Garcia-Roger E.M."/>
            <person name="Carmona M.J."/>
            <person name="Serra M."/>
            <person name="Gomez A."/>
        </authorList>
    </citation>
    <scope>NUCLEOTIDE SEQUENCE [LARGE SCALE GENOMIC DNA]</scope>
    <source>
        <strain evidence="1">HYR1</strain>
    </source>
</reference>
<name>A0A3M7S7A7_BRAPC</name>
<gene>
    <name evidence="1" type="ORF">BpHYR1_026851</name>
</gene>
<keyword evidence="2" id="KW-1185">Reference proteome</keyword>
<evidence type="ECO:0000313" key="2">
    <source>
        <dbReference type="Proteomes" id="UP000276133"/>
    </source>
</evidence>
<protein>
    <submittedName>
        <fullName evidence="1">Uncharacterized protein</fullName>
    </submittedName>
</protein>
<evidence type="ECO:0000313" key="1">
    <source>
        <dbReference type="EMBL" id="RNA31515.1"/>
    </source>
</evidence>
<organism evidence="1 2">
    <name type="scientific">Brachionus plicatilis</name>
    <name type="common">Marine rotifer</name>
    <name type="synonym">Brachionus muelleri</name>
    <dbReference type="NCBI Taxonomy" id="10195"/>
    <lineage>
        <taxon>Eukaryota</taxon>
        <taxon>Metazoa</taxon>
        <taxon>Spiralia</taxon>
        <taxon>Gnathifera</taxon>
        <taxon>Rotifera</taxon>
        <taxon>Eurotatoria</taxon>
        <taxon>Monogononta</taxon>
        <taxon>Pseudotrocha</taxon>
        <taxon>Ploima</taxon>
        <taxon>Brachionidae</taxon>
        <taxon>Brachionus</taxon>
    </lineage>
</organism>
<dbReference type="EMBL" id="REGN01001934">
    <property type="protein sequence ID" value="RNA31515.1"/>
    <property type="molecule type" value="Genomic_DNA"/>
</dbReference>
<sequence>MNSERFNQNLYFHKIFKKIKSKSKLNGKINQFYDKIQIVNGLKILAISSHTLPDNKQFPKETLCLKSQRIKSFQFNKFRAPKNKYSLKKKTYLKIIIFNKRIDNSSRVILSPLYLGN</sequence>
<accession>A0A3M7S7A7</accession>
<comment type="caution">
    <text evidence="1">The sequence shown here is derived from an EMBL/GenBank/DDBJ whole genome shotgun (WGS) entry which is preliminary data.</text>
</comment>
<dbReference type="AlphaFoldDB" id="A0A3M7S7A7"/>